<accession>A0A9W7XZ71</accession>
<name>A0A9W7XZ71_9FUNG</name>
<evidence type="ECO:0000313" key="2">
    <source>
        <dbReference type="EMBL" id="KAJ1721730.1"/>
    </source>
</evidence>
<gene>
    <name evidence="2" type="ORF">LPJ61_006004</name>
</gene>
<dbReference type="EMBL" id="JANBOI010002458">
    <property type="protein sequence ID" value="KAJ1721730.1"/>
    <property type="molecule type" value="Genomic_DNA"/>
</dbReference>
<keyword evidence="3" id="KW-1185">Reference proteome</keyword>
<comment type="caution">
    <text evidence="2">The sequence shown here is derived from an EMBL/GenBank/DDBJ whole genome shotgun (WGS) entry which is preliminary data.</text>
</comment>
<organism evidence="2 3">
    <name type="scientific">Coemansia biformis</name>
    <dbReference type="NCBI Taxonomy" id="1286918"/>
    <lineage>
        <taxon>Eukaryota</taxon>
        <taxon>Fungi</taxon>
        <taxon>Fungi incertae sedis</taxon>
        <taxon>Zoopagomycota</taxon>
        <taxon>Kickxellomycotina</taxon>
        <taxon>Kickxellomycetes</taxon>
        <taxon>Kickxellales</taxon>
        <taxon>Kickxellaceae</taxon>
        <taxon>Coemansia</taxon>
    </lineage>
</organism>
<reference evidence="2" key="1">
    <citation type="submission" date="2022-07" db="EMBL/GenBank/DDBJ databases">
        <title>Phylogenomic reconstructions and comparative analyses of Kickxellomycotina fungi.</title>
        <authorList>
            <person name="Reynolds N.K."/>
            <person name="Stajich J.E."/>
            <person name="Barry K."/>
            <person name="Grigoriev I.V."/>
            <person name="Crous P."/>
            <person name="Smith M.E."/>
        </authorList>
    </citation>
    <scope>NUCLEOTIDE SEQUENCE</scope>
    <source>
        <strain evidence="2">BCRC 34381</strain>
    </source>
</reference>
<sequence>MADNTVKVPLLSVWQGTEEHFRNLQHLVLKVHFLTLHTFQLARWIFVHEFNNASVSSSYAGKQILAAYKANVVLRFGGYLQYAVNHLLGTRGAKAALRRAMAGASQADFQQACHERIWLPAAQVKAAIMARNVDVSSLTPEARVVVDRLSPVLQSYASDYCFSENNFYKDVRVEPLSHFKAFCALDKLLRSMKAKGFQCFPQRSSWIPGHIHIHTKVLCEQIIGRKYSSAVSARNVWSEIVNTDGKAFRARNERFFWDTIMTDGISLSIIKKTVESKARNRGRQKLAEGAVAKPKPKRVWIAKGPGRAGIQYIDEIPQHEYTRNQKAKETRATRFRRILEKAKDDFIGGDLAEKSCRTWDPAEYRDYVKTRAAVWPVLSTFYAFYETAHTVSTHSCHKLKAQPVNKERSKRKQHKMDQYTVRPARDYPLHRKLRL</sequence>
<feature type="region of interest" description="Disordered" evidence="1">
    <location>
        <begin position="399"/>
        <end position="421"/>
    </location>
</feature>
<evidence type="ECO:0000256" key="1">
    <source>
        <dbReference type="SAM" id="MobiDB-lite"/>
    </source>
</evidence>
<evidence type="ECO:0000313" key="3">
    <source>
        <dbReference type="Proteomes" id="UP001143981"/>
    </source>
</evidence>
<dbReference type="OrthoDB" id="5556225at2759"/>
<dbReference type="Proteomes" id="UP001143981">
    <property type="component" value="Unassembled WGS sequence"/>
</dbReference>
<proteinExistence type="predicted"/>
<dbReference type="AlphaFoldDB" id="A0A9W7XZ71"/>
<feature type="non-terminal residue" evidence="2">
    <location>
        <position position="1"/>
    </location>
</feature>
<protein>
    <submittedName>
        <fullName evidence="2">Uncharacterized protein</fullName>
    </submittedName>
</protein>